<accession>A0A8S1HBI9</accession>
<feature type="compositionally biased region" description="Low complexity" evidence="3">
    <location>
        <begin position="337"/>
        <end position="346"/>
    </location>
</feature>
<protein>
    <recommendedName>
        <fullName evidence="6">LisH domain-containing protein</fullName>
    </recommendedName>
</protein>
<evidence type="ECO:0008006" key="6">
    <source>
        <dbReference type="Google" id="ProtNLM"/>
    </source>
</evidence>
<dbReference type="GO" id="GO:0045944">
    <property type="term" value="P:positive regulation of transcription by RNA polymerase II"/>
    <property type="evidence" value="ECO:0007669"/>
    <property type="project" value="TreeGrafter"/>
</dbReference>
<proteinExistence type="predicted"/>
<dbReference type="AlphaFoldDB" id="A0A8S1HBI9"/>
<dbReference type="EMBL" id="CAJGYM010000028">
    <property type="protein sequence ID" value="CAD6192565.1"/>
    <property type="molecule type" value="Genomic_DNA"/>
</dbReference>
<keyword evidence="2" id="KW-0539">Nucleus</keyword>
<sequence length="400" mass="41084">MFQPVRRDGPGNMQPNLIQSQNDANAKEKLSTYIYEYLSSTGASKTAETFKEEVLNNTPSFANYKPDGKSSFLLDWWTVFWDLYCAAPERRDSADSTTEAKYFHDNFISGFGPCGMNGGPPFGAPGMGMPGPEGMMGVHPGGFPGRFPPGRMPPGAMPPAGFGMFPGDPRMARMPPTSMRMPPGSSFPGAQMRPGVPPAGAPPGALPPGMRYGGFMDGQGFPPGASGMMPNGMPMAMSSPGMPGAVPPDANGPPPFMSMGGMPTSSSAMPFGMGDTSVTMGNGSVVAPPVSEGVPSSNASGITPGIATALNGDELKQSPASTPRAAGVTGGTPAPGPGSAQSGAQPNTPLANVGSVGAPPIGDSSKQFMQDDTEISKIKEGLLDGFDLKQETNPGESFFS</sequence>
<dbReference type="InterPro" id="IPR006594">
    <property type="entry name" value="LisH"/>
</dbReference>
<feature type="region of interest" description="Disordered" evidence="3">
    <location>
        <begin position="284"/>
        <end position="368"/>
    </location>
</feature>
<organism evidence="4 5">
    <name type="scientific">Caenorhabditis auriculariae</name>
    <dbReference type="NCBI Taxonomy" id="2777116"/>
    <lineage>
        <taxon>Eukaryota</taxon>
        <taxon>Metazoa</taxon>
        <taxon>Ecdysozoa</taxon>
        <taxon>Nematoda</taxon>
        <taxon>Chromadorea</taxon>
        <taxon>Rhabditida</taxon>
        <taxon>Rhabditina</taxon>
        <taxon>Rhabditomorpha</taxon>
        <taxon>Rhabditoidea</taxon>
        <taxon>Rhabditidae</taxon>
        <taxon>Peloderinae</taxon>
        <taxon>Caenorhabditis</taxon>
    </lineage>
</organism>
<dbReference type="PANTHER" id="PTHR12610:SF12">
    <property type="entry name" value="SEQUENCE-SPECIFIC SINGLE-STRANDED DNA-BINDING PROTEIN, ISOFORM D"/>
    <property type="match status" value="1"/>
</dbReference>
<evidence type="ECO:0000313" key="5">
    <source>
        <dbReference type="Proteomes" id="UP000835052"/>
    </source>
</evidence>
<evidence type="ECO:0000256" key="3">
    <source>
        <dbReference type="SAM" id="MobiDB-lite"/>
    </source>
</evidence>
<name>A0A8S1HBI9_9PELO</name>
<comment type="caution">
    <text evidence="4">The sequence shown here is derived from an EMBL/GenBank/DDBJ whole genome shotgun (WGS) entry which is preliminary data.</text>
</comment>
<dbReference type="OrthoDB" id="5600002at2759"/>
<dbReference type="GO" id="GO:0005634">
    <property type="term" value="C:nucleus"/>
    <property type="evidence" value="ECO:0007669"/>
    <property type="project" value="UniProtKB-SubCell"/>
</dbReference>
<gene>
    <name evidence="4" type="ORF">CAUJ_LOCUS8484</name>
</gene>
<evidence type="ECO:0000256" key="1">
    <source>
        <dbReference type="ARBA" id="ARBA00004123"/>
    </source>
</evidence>
<dbReference type="Proteomes" id="UP000835052">
    <property type="component" value="Unassembled WGS sequence"/>
</dbReference>
<evidence type="ECO:0000256" key="2">
    <source>
        <dbReference type="ARBA" id="ARBA00023242"/>
    </source>
</evidence>
<reference evidence="4" key="1">
    <citation type="submission" date="2020-10" db="EMBL/GenBank/DDBJ databases">
        <authorList>
            <person name="Kikuchi T."/>
        </authorList>
    </citation>
    <scope>NUCLEOTIDE SEQUENCE</scope>
    <source>
        <strain evidence="4">NKZ352</strain>
    </source>
</reference>
<dbReference type="PROSITE" id="PS50896">
    <property type="entry name" value="LISH"/>
    <property type="match status" value="1"/>
</dbReference>
<feature type="region of interest" description="Disordered" evidence="3">
    <location>
        <begin position="1"/>
        <end position="22"/>
    </location>
</feature>
<comment type="subcellular location">
    <subcellularLocation>
        <location evidence="1">Nucleus</location>
    </subcellularLocation>
</comment>
<feature type="compositionally biased region" description="Polar residues" evidence="3">
    <location>
        <begin position="13"/>
        <end position="22"/>
    </location>
</feature>
<dbReference type="PANTHER" id="PTHR12610">
    <property type="entry name" value="SINGLE STRANDED DNA BINDING PROTEIN"/>
    <property type="match status" value="1"/>
</dbReference>
<keyword evidence="5" id="KW-1185">Reference proteome</keyword>
<evidence type="ECO:0000313" key="4">
    <source>
        <dbReference type="EMBL" id="CAD6192565.1"/>
    </source>
</evidence>